<accession>A0ABY7VSM7</accession>
<reference evidence="2 3" key="1">
    <citation type="submission" date="2023-02" db="EMBL/GenBank/DDBJ databases">
        <title>Genome sequence of Lentisphaera profundi SAORIC-696.</title>
        <authorList>
            <person name="Kim e."/>
            <person name="Cho J.-C."/>
            <person name="Choi A."/>
            <person name="Kang I."/>
        </authorList>
    </citation>
    <scope>NUCLEOTIDE SEQUENCE [LARGE SCALE GENOMIC DNA]</scope>
    <source>
        <strain evidence="2 3">SAORIC-696</strain>
    </source>
</reference>
<dbReference type="EMBL" id="CP117811">
    <property type="protein sequence ID" value="WDE96220.1"/>
    <property type="molecule type" value="Genomic_DNA"/>
</dbReference>
<evidence type="ECO:0000313" key="3">
    <source>
        <dbReference type="Proteomes" id="UP001214250"/>
    </source>
</evidence>
<evidence type="ECO:0000256" key="1">
    <source>
        <dbReference type="SAM" id="SignalP"/>
    </source>
</evidence>
<sequence>MKKLTYLLSFLLLGSIHAQDNAPEGDDLSLAKSSQNPLGNLISVPFEFNGTPDMGTENNNSYTLNIKPVVPMSLGDDLTLINRFIIPVNYQESLYPDQGSDQGIGNITYQGLFSPKPTKSGIIYGGGPVIQAPSNSNDRFGGDSWAGGLAVVVLAKPGNWLFGCLGQHLQDFAGGDNVSQSSFQYFVNYNFENFYLTSTPTMVYDWTAKDSDDSTLIPVGGGVGKLFHFGKTPVDIRFQTFWNVERPDDVGSYTAQLSVKFLFPK</sequence>
<organism evidence="2 3">
    <name type="scientific">Lentisphaera profundi</name>
    <dbReference type="NCBI Taxonomy" id="1658616"/>
    <lineage>
        <taxon>Bacteria</taxon>
        <taxon>Pseudomonadati</taxon>
        <taxon>Lentisphaerota</taxon>
        <taxon>Lentisphaeria</taxon>
        <taxon>Lentisphaerales</taxon>
        <taxon>Lentisphaeraceae</taxon>
        <taxon>Lentisphaera</taxon>
    </lineage>
</organism>
<keyword evidence="3" id="KW-1185">Reference proteome</keyword>
<gene>
    <name evidence="2" type="ORF">PQO03_10920</name>
</gene>
<evidence type="ECO:0008006" key="4">
    <source>
        <dbReference type="Google" id="ProtNLM"/>
    </source>
</evidence>
<evidence type="ECO:0000313" key="2">
    <source>
        <dbReference type="EMBL" id="WDE96220.1"/>
    </source>
</evidence>
<name>A0ABY7VSM7_9BACT</name>
<feature type="signal peptide" evidence="1">
    <location>
        <begin position="1"/>
        <end position="18"/>
    </location>
</feature>
<dbReference type="Proteomes" id="UP001214250">
    <property type="component" value="Chromosome 1"/>
</dbReference>
<protein>
    <recommendedName>
        <fullName evidence="4">Neuromedin U</fullName>
    </recommendedName>
</protein>
<dbReference type="RefSeq" id="WP_274150296.1">
    <property type="nucleotide sequence ID" value="NZ_CP117811.1"/>
</dbReference>
<proteinExistence type="predicted"/>
<keyword evidence="1" id="KW-0732">Signal</keyword>
<feature type="chain" id="PRO_5046919858" description="Neuromedin U" evidence="1">
    <location>
        <begin position="19"/>
        <end position="265"/>
    </location>
</feature>